<evidence type="ECO:0000313" key="3">
    <source>
        <dbReference type="Proteomes" id="UP000230750"/>
    </source>
</evidence>
<dbReference type="AlphaFoldDB" id="A0A2G8JTK1"/>
<comment type="caution">
    <text evidence="2">The sequence shown here is derived from an EMBL/GenBank/DDBJ whole genome shotgun (WGS) entry which is preliminary data.</text>
</comment>
<dbReference type="OrthoDB" id="2104158at2759"/>
<feature type="compositionally biased region" description="Polar residues" evidence="1">
    <location>
        <begin position="426"/>
        <end position="457"/>
    </location>
</feature>
<proteinExistence type="predicted"/>
<dbReference type="Proteomes" id="UP000230750">
    <property type="component" value="Unassembled WGS sequence"/>
</dbReference>
<dbReference type="STRING" id="307972.A0A2G8JTK1"/>
<dbReference type="GO" id="GO:0060271">
    <property type="term" value="P:cilium assembly"/>
    <property type="evidence" value="ECO:0007669"/>
    <property type="project" value="TreeGrafter"/>
</dbReference>
<reference evidence="2 3" key="1">
    <citation type="journal article" date="2017" name="PLoS Biol.">
        <title>The sea cucumber genome provides insights into morphological evolution and visceral regeneration.</title>
        <authorList>
            <person name="Zhang X."/>
            <person name="Sun L."/>
            <person name="Yuan J."/>
            <person name="Sun Y."/>
            <person name="Gao Y."/>
            <person name="Zhang L."/>
            <person name="Li S."/>
            <person name="Dai H."/>
            <person name="Hamel J.F."/>
            <person name="Liu C."/>
            <person name="Yu Y."/>
            <person name="Liu S."/>
            <person name="Lin W."/>
            <person name="Guo K."/>
            <person name="Jin S."/>
            <person name="Xu P."/>
            <person name="Storey K.B."/>
            <person name="Huan P."/>
            <person name="Zhang T."/>
            <person name="Zhou Y."/>
            <person name="Zhang J."/>
            <person name="Lin C."/>
            <person name="Li X."/>
            <person name="Xing L."/>
            <person name="Huo D."/>
            <person name="Sun M."/>
            <person name="Wang L."/>
            <person name="Mercier A."/>
            <person name="Li F."/>
            <person name="Yang H."/>
            <person name="Xiang J."/>
        </authorList>
    </citation>
    <scope>NUCLEOTIDE SEQUENCE [LARGE SCALE GENOMIC DNA]</scope>
    <source>
        <strain evidence="2">Shaxun</strain>
        <tissue evidence="2">Muscle</tissue>
    </source>
</reference>
<feature type="region of interest" description="Disordered" evidence="1">
    <location>
        <begin position="423"/>
        <end position="457"/>
    </location>
</feature>
<dbReference type="EMBL" id="MRZV01001278">
    <property type="protein sequence ID" value="PIK39084.1"/>
    <property type="molecule type" value="Genomic_DNA"/>
</dbReference>
<accession>A0A2G8JTK1</accession>
<keyword evidence="2" id="KW-0969">Cilium</keyword>
<keyword evidence="2" id="KW-0282">Flagellum</keyword>
<protein>
    <submittedName>
        <fullName evidence="2">Putative cilia-and flagella-associated protein 54-like</fullName>
    </submittedName>
</protein>
<keyword evidence="2" id="KW-0966">Cell projection</keyword>
<name>A0A2G8JTK1_STIJA</name>
<evidence type="ECO:0000313" key="2">
    <source>
        <dbReference type="EMBL" id="PIK39084.1"/>
    </source>
</evidence>
<dbReference type="Pfam" id="PF14858">
    <property type="entry name" value="CFAP54_N"/>
    <property type="match status" value="1"/>
</dbReference>
<feature type="region of interest" description="Disordered" evidence="1">
    <location>
        <begin position="119"/>
        <end position="141"/>
    </location>
</feature>
<feature type="region of interest" description="Disordered" evidence="1">
    <location>
        <begin position="282"/>
        <end position="302"/>
    </location>
</feature>
<gene>
    <name evidence="2" type="ORF">BSL78_24069</name>
</gene>
<organism evidence="2 3">
    <name type="scientific">Stichopus japonicus</name>
    <name type="common">Sea cucumber</name>
    <dbReference type="NCBI Taxonomy" id="307972"/>
    <lineage>
        <taxon>Eukaryota</taxon>
        <taxon>Metazoa</taxon>
        <taxon>Echinodermata</taxon>
        <taxon>Eleutherozoa</taxon>
        <taxon>Echinozoa</taxon>
        <taxon>Holothuroidea</taxon>
        <taxon>Aspidochirotacea</taxon>
        <taxon>Aspidochirotida</taxon>
        <taxon>Stichopodidae</taxon>
        <taxon>Apostichopus</taxon>
    </lineage>
</organism>
<keyword evidence="3" id="KW-1185">Reference proteome</keyword>
<dbReference type="PANTHER" id="PTHR33487">
    <property type="entry name" value="CILIA- AND FLAGELLA-ASSOCIATED PROTEIN 54"/>
    <property type="match status" value="1"/>
</dbReference>
<sequence length="457" mass="50239">MLCQLMCYHPCLHVRNFSTVSSPCGGGHDPRTPQSVSSVSLAGVIRDFTLIDRATSSEDGVPISSVVKFLKCAYNYEQWEVYDMLVQHAIDFIKNDGDPQLAGDLKSLEILQVMEPLNPKRKSKRSSGQNDDGTLYSEPVTLPLPPSAQQHSSTDNLVLLAEIIFACSRDPASNIMDKDMIVDATLLIWSKCKAVFQKFQTGASDSTKYLQRMENPGKWIHILSIIQEVMYWCGIGSVDPSVTAEVAIRLALVLESNATNTINNKDTDKLIAKVKELEVQSESTKYSPGPRSDKISVTSISGRDTGLTGGGATLYTTTVLQQGPEDQLLLAREFLERALQGMSAARSAVATTDGDAIADVSWIKTPNNIESTPSPSSGGLEANERSEAVHHTIKDLHLELLYMFHRVCLKLAGLLDIKKTRKETEMSQQNRTENVTSFWSKNGKTVQIPSKLDSNSQ</sequence>
<dbReference type="PANTHER" id="PTHR33487:SF1">
    <property type="entry name" value="CILIA- AND FLAGELLA-ASSOCIATED PROTEIN 54"/>
    <property type="match status" value="1"/>
</dbReference>
<evidence type="ECO:0000256" key="1">
    <source>
        <dbReference type="SAM" id="MobiDB-lite"/>
    </source>
</evidence>
<dbReference type="InterPro" id="IPR027912">
    <property type="entry name" value="CFAP54"/>
</dbReference>